<dbReference type="HOGENOM" id="CLU_2268495_0_0_1"/>
<keyword evidence="2" id="KW-1185">Reference proteome</keyword>
<organism evidence="1 2">
    <name type="scientific">Setaria italica</name>
    <name type="common">Foxtail millet</name>
    <name type="synonym">Panicum italicum</name>
    <dbReference type="NCBI Taxonomy" id="4555"/>
    <lineage>
        <taxon>Eukaryota</taxon>
        <taxon>Viridiplantae</taxon>
        <taxon>Streptophyta</taxon>
        <taxon>Embryophyta</taxon>
        <taxon>Tracheophyta</taxon>
        <taxon>Spermatophyta</taxon>
        <taxon>Magnoliopsida</taxon>
        <taxon>Liliopsida</taxon>
        <taxon>Poales</taxon>
        <taxon>Poaceae</taxon>
        <taxon>PACMAD clade</taxon>
        <taxon>Panicoideae</taxon>
        <taxon>Panicodae</taxon>
        <taxon>Paniceae</taxon>
        <taxon>Cenchrinae</taxon>
        <taxon>Setaria</taxon>
    </lineage>
</organism>
<dbReference type="Gramene" id="KQK96251">
    <property type="protein sequence ID" value="KQK96251"/>
    <property type="gene ID" value="SETIT_011421mg"/>
</dbReference>
<evidence type="ECO:0000313" key="2">
    <source>
        <dbReference type="Proteomes" id="UP000004995"/>
    </source>
</evidence>
<dbReference type="EMBL" id="AGNK02004067">
    <property type="status" value="NOT_ANNOTATED_CDS"/>
    <property type="molecule type" value="Genomic_DNA"/>
</dbReference>
<protein>
    <submittedName>
        <fullName evidence="1">Uncharacterized protein</fullName>
    </submittedName>
</protein>
<accession>K3YB27</accession>
<name>K3YB27_SETIT</name>
<dbReference type="AlphaFoldDB" id="K3YB27"/>
<reference evidence="1" key="2">
    <citation type="submission" date="2018-08" db="UniProtKB">
        <authorList>
            <consortium name="EnsemblPlants"/>
        </authorList>
    </citation>
    <scope>IDENTIFICATION</scope>
    <source>
        <strain evidence="1">Yugu1</strain>
    </source>
</reference>
<sequence length="103" mass="11184">MSSLSTSLLQGAAASRAWMHVDLLWHLSTSSTARGFFRRCLCSILWLRSLVLLVGSPCCSTRLQVNKAAVSPFGPCMLLPSSFTVPRLKTQLLPNLKPLAAVV</sequence>
<reference evidence="2" key="1">
    <citation type="journal article" date="2012" name="Nat. Biotechnol.">
        <title>Reference genome sequence of the model plant Setaria.</title>
        <authorList>
            <person name="Bennetzen J.L."/>
            <person name="Schmutz J."/>
            <person name="Wang H."/>
            <person name="Percifield R."/>
            <person name="Hawkins J."/>
            <person name="Pontaroli A.C."/>
            <person name="Estep M."/>
            <person name="Feng L."/>
            <person name="Vaughn J.N."/>
            <person name="Grimwood J."/>
            <person name="Jenkins J."/>
            <person name="Barry K."/>
            <person name="Lindquist E."/>
            <person name="Hellsten U."/>
            <person name="Deshpande S."/>
            <person name="Wang X."/>
            <person name="Wu X."/>
            <person name="Mitros T."/>
            <person name="Triplett J."/>
            <person name="Yang X."/>
            <person name="Ye C.Y."/>
            <person name="Mauro-Herrera M."/>
            <person name="Wang L."/>
            <person name="Li P."/>
            <person name="Sharma M."/>
            <person name="Sharma R."/>
            <person name="Ronald P.C."/>
            <person name="Panaud O."/>
            <person name="Kellogg E.A."/>
            <person name="Brutnell T.P."/>
            <person name="Doust A.N."/>
            <person name="Tuskan G.A."/>
            <person name="Rokhsar D."/>
            <person name="Devos K.M."/>
        </authorList>
    </citation>
    <scope>NUCLEOTIDE SEQUENCE [LARGE SCALE GENOMIC DNA]</scope>
    <source>
        <strain evidence="2">cv. Yugu1</strain>
    </source>
</reference>
<dbReference type="EnsemblPlants" id="KQK96251">
    <property type="protein sequence ID" value="KQK96251"/>
    <property type="gene ID" value="SETIT_011421mg"/>
</dbReference>
<evidence type="ECO:0000313" key="1">
    <source>
        <dbReference type="EnsemblPlants" id="KQK96251"/>
    </source>
</evidence>
<dbReference type="InParanoid" id="K3YB27"/>
<dbReference type="Proteomes" id="UP000004995">
    <property type="component" value="Unassembled WGS sequence"/>
</dbReference>
<proteinExistence type="predicted"/>